<keyword evidence="2" id="KW-1185">Reference proteome</keyword>
<dbReference type="RefSeq" id="WP_072953534.1">
    <property type="nucleotide sequence ID" value="NZ_FQUT01000002.1"/>
</dbReference>
<dbReference type="EMBL" id="FQUT01000002">
    <property type="protein sequence ID" value="SHE86570.1"/>
    <property type="molecule type" value="Genomic_DNA"/>
</dbReference>
<dbReference type="STRING" id="1416778.SAMN05443633_102181"/>
<accession>A0A1M4WZE8</accession>
<gene>
    <name evidence="1" type="ORF">SAMN05443633_102181</name>
</gene>
<name>A0A1M4WZE8_9FLAO</name>
<dbReference type="AlphaFoldDB" id="A0A1M4WZE8"/>
<proteinExistence type="predicted"/>
<organism evidence="1 2">
    <name type="scientific">Chryseobacterium arachidis</name>
    <dbReference type="NCBI Taxonomy" id="1416778"/>
    <lineage>
        <taxon>Bacteria</taxon>
        <taxon>Pseudomonadati</taxon>
        <taxon>Bacteroidota</taxon>
        <taxon>Flavobacteriia</taxon>
        <taxon>Flavobacteriales</taxon>
        <taxon>Weeksellaceae</taxon>
        <taxon>Chryseobacterium group</taxon>
        <taxon>Chryseobacterium</taxon>
    </lineage>
</organism>
<evidence type="ECO:0000313" key="1">
    <source>
        <dbReference type="EMBL" id="SHE86570.1"/>
    </source>
</evidence>
<dbReference type="Proteomes" id="UP000184518">
    <property type="component" value="Unassembled WGS sequence"/>
</dbReference>
<dbReference type="OrthoDB" id="705292at2"/>
<sequence>MKKIFFGATFCLTVTVLNGQIAIGKPNIDGNSTILDFDNIATNTRGIILPAVSNTNSTLSSTPTANNGTFIFDLSDNKIKMYENNIWKDLSDAGNSSAVAVNSTAELPSLQGVIMGSSASDAKGILVLESANKSMILPKIANPHTTVKSPYPGMMCYDTAGKAIAVFDGNVWNYWK</sequence>
<evidence type="ECO:0000313" key="2">
    <source>
        <dbReference type="Proteomes" id="UP000184518"/>
    </source>
</evidence>
<protein>
    <submittedName>
        <fullName evidence="1">Uncharacterized protein</fullName>
    </submittedName>
</protein>
<reference evidence="2" key="1">
    <citation type="submission" date="2016-11" db="EMBL/GenBank/DDBJ databases">
        <authorList>
            <person name="Varghese N."/>
            <person name="Submissions S."/>
        </authorList>
    </citation>
    <scope>NUCLEOTIDE SEQUENCE [LARGE SCALE GENOMIC DNA]</scope>
    <source>
        <strain evidence="2">DSM 27619</strain>
    </source>
</reference>